<comment type="caution">
    <text evidence="3">The sequence shown here is derived from an EMBL/GenBank/DDBJ whole genome shotgun (WGS) entry which is preliminary data.</text>
</comment>
<keyword evidence="1" id="KW-0560">Oxidoreductase</keyword>
<dbReference type="PANTHER" id="PTHR43854">
    <property type="entry name" value="INDOLEPYRUVATE OXIDOREDUCTASE SUBUNIT IORB"/>
    <property type="match status" value="1"/>
</dbReference>
<sequence>MTYNIMTVGVGGQGLMLVSNIIGFTCAKIGLNIRTAETHGLAQRSGSIYTHIRIGDDVLSPLIPYGEADVLLGMEAIETLRYIEYLKPNGSIILNNYMWQPVQSTFTRVQNPEKQYISIENIIEQLGKITDSIFRINALDLANQAGHSLTSNIVLLGALATNEGFPITKDQLKDVLPNMVPEKAIEANLKALSLGFDAVR</sequence>
<evidence type="ECO:0000256" key="1">
    <source>
        <dbReference type="ARBA" id="ARBA00023002"/>
    </source>
</evidence>
<accession>A0A0F9LZA8</accession>
<dbReference type="InterPro" id="IPR052198">
    <property type="entry name" value="IorB_Oxidoreductase"/>
</dbReference>
<dbReference type="EMBL" id="LAZR01011312">
    <property type="protein sequence ID" value="KKM62347.1"/>
    <property type="molecule type" value="Genomic_DNA"/>
</dbReference>
<dbReference type="PANTHER" id="PTHR43854:SF1">
    <property type="entry name" value="INDOLEPYRUVATE OXIDOREDUCTASE SUBUNIT IORB"/>
    <property type="match status" value="1"/>
</dbReference>
<gene>
    <name evidence="3" type="ORF">LCGC14_1522610</name>
</gene>
<dbReference type="Pfam" id="PF01558">
    <property type="entry name" value="POR"/>
    <property type="match status" value="1"/>
</dbReference>
<dbReference type="AlphaFoldDB" id="A0A0F9LZA8"/>
<feature type="domain" description="Pyruvate/ketoisovalerate oxidoreductase catalytic" evidence="2">
    <location>
        <begin position="11"/>
        <end position="197"/>
    </location>
</feature>
<dbReference type="Gene3D" id="3.40.920.10">
    <property type="entry name" value="Pyruvate-ferredoxin oxidoreductase, PFOR, domain III"/>
    <property type="match status" value="1"/>
</dbReference>
<evidence type="ECO:0000313" key="3">
    <source>
        <dbReference type="EMBL" id="KKM62347.1"/>
    </source>
</evidence>
<dbReference type="InterPro" id="IPR002869">
    <property type="entry name" value="Pyrv_flavodox_OxRed_cen"/>
</dbReference>
<protein>
    <recommendedName>
        <fullName evidence="2">Pyruvate/ketoisovalerate oxidoreductase catalytic domain-containing protein</fullName>
    </recommendedName>
</protein>
<evidence type="ECO:0000259" key="2">
    <source>
        <dbReference type="Pfam" id="PF01558"/>
    </source>
</evidence>
<proteinExistence type="predicted"/>
<dbReference type="InterPro" id="IPR019752">
    <property type="entry name" value="Pyrv/ketoisovalerate_OxRed_cat"/>
</dbReference>
<dbReference type="SUPFAM" id="SSF53323">
    <property type="entry name" value="Pyruvate-ferredoxin oxidoreductase, PFOR, domain III"/>
    <property type="match status" value="1"/>
</dbReference>
<name>A0A0F9LZA8_9ZZZZ</name>
<dbReference type="GO" id="GO:0016903">
    <property type="term" value="F:oxidoreductase activity, acting on the aldehyde or oxo group of donors"/>
    <property type="evidence" value="ECO:0007669"/>
    <property type="project" value="InterPro"/>
</dbReference>
<reference evidence="3" key="1">
    <citation type="journal article" date="2015" name="Nature">
        <title>Complex archaea that bridge the gap between prokaryotes and eukaryotes.</title>
        <authorList>
            <person name="Spang A."/>
            <person name="Saw J.H."/>
            <person name="Jorgensen S.L."/>
            <person name="Zaremba-Niedzwiedzka K."/>
            <person name="Martijn J."/>
            <person name="Lind A.E."/>
            <person name="van Eijk R."/>
            <person name="Schleper C."/>
            <person name="Guy L."/>
            <person name="Ettema T.J."/>
        </authorList>
    </citation>
    <scope>NUCLEOTIDE SEQUENCE</scope>
</reference>
<organism evidence="3">
    <name type="scientific">marine sediment metagenome</name>
    <dbReference type="NCBI Taxonomy" id="412755"/>
    <lineage>
        <taxon>unclassified sequences</taxon>
        <taxon>metagenomes</taxon>
        <taxon>ecological metagenomes</taxon>
    </lineage>
</organism>